<evidence type="ECO:0000313" key="2">
    <source>
        <dbReference type="Proteomes" id="UP000801492"/>
    </source>
</evidence>
<protein>
    <submittedName>
        <fullName evidence="1">Uncharacterized protein</fullName>
    </submittedName>
</protein>
<comment type="caution">
    <text evidence="1">The sequence shown here is derived from an EMBL/GenBank/DDBJ whole genome shotgun (WGS) entry which is preliminary data.</text>
</comment>
<accession>A0A8K0CFL1</accession>
<dbReference type="EMBL" id="VTPC01090542">
    <property type="protein sequence ID" value="KAF2883222.1"/>
    <property type="molecule type" value="Genomic_DNA"/>
</dbReference>
<keyword evidence="2" id="KW-1185">Reference proteome</keyword>
<evidence type="ECO:0000313" key="1">
    <source>
        <dbReference type="EMBL" id="KAF2883222.1"/>
    </source>
</evidence>
<dbReference type="AlphaFoldDB" id="A0A8K0CFL1"/>
<gene>
    <name evidence="1" type="ORF">ILUMI_22949</name>
</gene>
<name>A0A8K0CFL1_IGNLU</name>
<dbReference type="Proteomes" id="UP000801492">
    <property type="component" value="Unassembled WGS sequence"/>
</dbReference>
<reference evidence="1" key="1">
    <citation type="submission" date="2019-08" db="EMBL/GenBank/DDBJ databases">
        <title>The genome of the North American firefly Photinus pyralis.</title>
        <authorList>
            <consortium name="Photinus pyralis genome working group"/>
            <person name="Fallon T.R."/>
            <person name="Sander Lower S.E."/>
            <person name="Weng J.-K."/>
        </authorList>
    </citation>
    <scope>NUCLEOTIDE SEQUENCE</scope>
    <source>
        <strain evidence="1">TRF0915ILg1</strain>
        <tissue evidence="1">Whole body</tissue>
    </source>
</reference>
<dbReference type="OrthoDB" id="6693713at2759"/>
<proteinExistence type="predicted"/>
<sequence>MILRLFILGYQKLRPEFLNCIIGPNLANQLANMSDCAKFVEMAQLPEFYQDVKDRLHKAYEQNVRQYILRKRPLSFSVGDTV</sequence>
<organism evidence="1 2">
    <name type="scientific">Ignelater luminosus</name>
    <name type="common">Cucubano</name>
    <name type="synonym">Pyrophorus luminosus</name>
    <dbReference type="NCBI Taxonomy" id="2038154"/>
    <lineage>
        <taxon>Eukaryota</taxon>
        <taxon>Metazoa</taxon>
        <taxon>Ecdysozoa</taxon>
        <taxon>Arthropoda</taxon>
        <taxon>Hexapoda</taxon>
        <taxon>Insecta</taxon>
        <taxon>Pterygota</taxon>
        <taxon>Neoptera</taxon>
        <taxon>Endopterygota</taxon>
        <taxon>Coleoptera</taxon>
        <taxon>Polyphaga</taxon>
        <taxon>Elateriformia</taxon>
        <taxon>Elateroidea</taxon>
        <taxon>Elateridae</taxon>
        <taxon>Agrypninae</taxon>
        <taxon>Pyrophorini</taxon>
        <taxon>Ignelater</taxon>
    </lineage>
</organism>